<evidence type="ECO:0000313" key="2">
    <source>
        <dbReference type="Proteomes" id="UP000789759"/>
    </source>
</evidence>
<dbReference type="Proteomes" id="UP000789759">
    <property type="component" value="Unassembled WGS sequence"/>
</dbReference>
<dbReference type="OrthoDB" id="10488083at2759"/>
<protein>
    <submittedName>
        <fullName evidence="1">9183_t:CDS:1</fullName>
    </submittedName>
</protein>
<accession>A0A9N9EHE2</accession>
<evidence type="ECO:0000313" key="1">
    <source>
        <dbReference type="EMBL" id="CAG8678661.1"/>
    </source>
</evidence>
<name>A0A9N9EHE2_9GLOM</name>
<dbReference type="AlphaFoldDB" id="A0A9N9EHE2"/>
<gene>
    <name evidence="1" type="ORF">CPELLU_LOCUS10660</name>
</gene>
<organism evidence="1 2">
    <name type="scientific">Cetraspora pellucida</name>
    <dbReference type="NCBI Taxonomy" id="1433469"/>
    <lineage>
        <taxon>Eukaryota</taxon>
        <taxon>Fungi</taxon>
        <taxon>Fungi incertae sedis</taxon>
        <taxon>Mucoromycota</taxon>
        <taxon>Glomeromycotina</taxon>
        <taxon>Glomeromycetes</taxon>
        <taxon>Diversisporales</taxon>
        <taxon>Gigasporaceae</taxon>
        <taxon>Cetraspora</taxon>
    </lineage>
</organism>
<reference evidence="1" key="1">
    <citation type="submission" date="2021-06" db="EMBL/GenBank/DDBJ databases">
        <authorList>
            <person name="Kallberg Y."/>
            <person name="Tangrot J."/>
            <person name="Rosling A."/>
        </authorList>
    </citation>
    <scope>NUCLEOTIDE SEQUENCE</scope>
    <source>
        <strain evidence="1">FL966</strain>
    </source>
</reference>
<keyword evidence="2" id="KW-1185">Reference proteome</keyword>
<dbReference type="EMBL" id="CAJVQA010008894">
    <property type="protein sequence ID" value="CAG8678661.1"/>
    <property type="molecule type" value="Genomic_DNA"/>
</dbReference>
<proteinExistence type="predicted"/>
<comment type="caution">
    <text evidence="1">The sequence shown here is derived from an EMBL/GenBank/DDBJ whole genome shotgun (WGS) entry which is preliminary data.</text>
</comment>
<sequence length="93" mass="11075">MAKISFYYMTNICKNNEFTYFETLMTESKLCKMVNLTSINSFIDDKMKNEKKRENVSFEVQIDNLDYNIENSDNMDFNPENLVDTLLDLKFNI</sequence>